<organism evidence="1">
    <name type="scientific">mine drainage metagenome</name>
    <dbReference type="NCBI Taxonomy" id="410659"/>
    <lineage>
        <taxon>unclassified sequences</taxon>
        <taxon>metagenomes</taxon>
        <taxon>ecological metagenomes</taxon>
    </lineage>
</organism>
<dbReference type="EMBL" id="AUZX01015965">
    <property type="protein sequence ID" value="EQD27633.1"/>
    <property type="molecule type" value="Genomic_DNA"/>
</dbReference>
<evidence type="ECO:0000313" key="1">
    <source>
        <dbReference type="EMBL" id="EQD27633.1"/>
    </source>
</evidence>
<protein>
    <submittedName>
        <fullName evidence="1">PilT domain-containing protein</fullName>
    </submittedName>
</protein>
<reference evidence="1" key="1">
    <citation type="submission" date="2013-08" db="EMBL/GenBank/DDBJ databases">
        <authorList>
            <person name="Mendez C."/>
            <person name="Richter M."/>
            <person name="Ferrer M."/>
            <person name="Sanchez J."/>
        </authorList>
    </citation>
    <scope>NUCLEOTIDE SEQUENCE</scope>
</reference>
<sequence>MDGSLAVLGESGLLPGGIVVPDFVIDQVKTLSESPDPVKSRRAGKGLDTLDLLRIQGIAVTVLSEHVPEEESEAGKVLALSARLGLRLATCSSHITEQHTGRDEISPAVVDLKLLAKNLVPEHPSGEKLVIDLLSEGRQPRQAIGYLDGGELVVVNDASHLVGEEQVEVVVSSTRHTSQGILIFAKLPT</sequence>
<accession>T0Y3M9</accession>
<gene>
    <name evidence="1" type="ORF">B1A_21600</name>
</gene>
<dbReference type="AlphaFoldDB" id="T0Y3M9"/>
<dbReference type="Gene3D" id="3.40.50.1010">
    <property type="entry name" value="5'-nuclease"/>
    <property type="match status" value="1"/>
</dbReference>
<name>T0Y3M9_9ZZZZ</name>
<comment type="caution">
    <text evidence="1">The sequence shown here is derived from an EMBL/GenBank/DDBJ whole genome shotgun (WGS) entry which is preliminary data.</text>
</comment>
<reference evidence="1" key="2">
    <citation type="journal article" date="2014" name="ISME J.">
        <title>Microbial stratification in low pH oxic and suboxic macroscopic growths along an acid mine drainage.</title>
        <authorList>
            <person name="Mendez-Garcia C."/>
            <person name="Mesa V."/>
            <person name="Sprenger R.R."/>
            <person name="Richter M."/>
            <person name="Diez M.S."/>
            <person name="Solano J."/>
            <person name="Bargiela R."/>
            <person name="Golyshina O.V."/>
            <person name="Manteca A."/>
            <person name="Ramos J.L."/>
            <person name="Gallego J.R."/>
            <person name="Llorente I."/>
            <person name="Martins Dos Santos V.A."/>
            <person name="Jensen O.N."/>
            <person name="Pelaez A.I."/>
            <person name="Sanchez J."/>
            <person name="Ferrer M."/>
        </authorList>
    </citation>
    <scope>NUCLEOTIDE SEQUENCE</scope>
</reference>
<proteinExistence type="predicted"/>